<keyword evidence="3" id="KW-1185">Reference proteome</keyword>
<dbReference type="InterPro" id="IPR011959">
    <property type="entry name" value="CHP02270"/>
</dbReference>
<dbReference type="InterPro" id="IPR016024">
    <property type="entry name" value="ARM-type_fold"/>
</dbReference>
<dbReference type="InterPro" id="IPR011989">
    <property type="entry name" value="ARM-like"/>
</dbReference>
<comment type="caution">
    <text evidence="2">The sequence shown here is derived from an EMBL/GenBank/DDBJ whole genome shotgun (WGS) entry which is preliminary data.</text>
</comment>
<dbReference type="Gene3D" id="1.25.10.10">
    <property type="entry name" value="Leucine-rich Repeat Variant"/>
    <property type="match status" value="1"/>
</dbReference>
<dbReference type="NCBIfam" id="TIGR02270">
    <property type="entry name" value="TIGR02270 family protein"/>
    <property type="match status" value="1"/>
</dbReference>
<name>A0A8J7M1J9_9BACT</name>
<proteinExistence type="predicted"/>
<dbReference type="SUPFAM" id="SSF53901">
    <property type="entry name" value="Thiolase-like"/>
    <property type="match status" value="1"/>
</dbReference>
<evidence type="ECO:0000256" key="1">
    <source>
        <dbReference type="SAM" id="MobiDB-lite"/>
    </source>
</evidence>
<dbReference type="Gene3D" id="3.40.47.10">
    <property type="match status" value="1"/>
</dbReference>
<feature type="region of interest" description="Disordered" evidence="1">
    <location>
        <begin position="683"/>
        <end position="712"/>
    </location>
</feature>
<evidence type="ECO:0000313" key="2">
    <source>
        <dbReference type="EMBL" id="MBJ6726998.1"/>
    </source>
</evidence>
<dbReference type="Proteomes" id="UP000636888">
    <property type="component" value="Unassembled WGS sequence"/>
</dbReference>
<protein>
    <submittedName>
        <fullName evidence="2">TIGR02270 family protein</fullName>
    </submittedName>
</protein>
<evidence type="ECO:0000313" key="3">
    <source>
        <dbReference type="Proteomes" id="UP000636888"/>
    </source>
</evidence>
<dbReference type="EMBL" id="JAEMHM010000019">
    <property type="protein sequence ID" value="MBJ6726998.1"/>
    <property type="molecule type" value="Genomic_DNA"/>
</dbReference>
<reference evidence="2" key="1">
    <citation type="submission" date="2020-12" db="EMBL/GenBank/DDBJ databases">
        <title>Geomonas sp. Red875, isolated from river sediment.</title>
        <authorList>
            <person name="Xu Z."/>
            <person name="Zhang Z."/>
            <person name="Masuda Y."/>
            <person name="Itoh H."/>
            <person name="Senoo K."/>
        </authorList>
    </citation>
    <scope>NUCLEOTIDE SEQUENCE</scope>
    <source>
        <strain evidence="2">Red875</strain>
    </source>
</reference>
<dbReference type="RefSeq" id="WP_199385915.1">
    <property type="nucleotide sequence ID" value="NZ_JAEMHM010000019.1"/>
</dbReference>
<dbReference type="InterPro" id="IPR016039">
    <property type="entry name" value="Thiolase-like"/>
</dbReference>
<dbReference type="AlphaFoldDB" id="A0A8J7M1J9"/>
<organism evidence="2 3">
    <name type="scientific">Geomesophilobacter sediminis</name>
    <dbReference type="NCBI Taxonomy" id="2798584"/>
    <lineage>
        <taxon>Bacteria</taxon>
        <taxon>Pseudomonadati</taxon>
        <taxon>Thermodesulfobacteriota</taxon>
        <taxon>Desulfuromonadia</taxon>
        <taxon>Geobacterales</taxon>
        <taxon>Geobacteraceae</taxon>
        <taxon>Geomesophilobacter</taxon>
    </lineage>
</organism>
<accession>A0A8J7M1J9</accession>
<gene>
    <name evidence="2" type="ORF">JFN93_19990</name>
</gene>
<dbReference type="GO" id="GO:0016746">
    <property type="term" value="F:acyltransferase activity"/>
    <property type="evidence" value="ECO:0007669"/>
    <property type="project" value="InterPro"/>
</dbReference>
<sequence>MNSPATSDRVAITAMGLVTSLGLDAASSLAAIRSGLANFSEHETVLVECDQYGTELCGATIARLPHNICPRDLQGADRSIALLSRAITECTEGIPNHLRQRALWLVSAGSSPDPRAPVPLLLAAHPEISVHIPQKKNEPDSQLGRCLFFEDLIQAAEALQKRAVELAFIGCVDSLCGTEILELLLEEDRLKSRMDNPEGIVAGEAAGVFALELASSAARRGAAPLGFIDSWGGGIEPCPWNSSKSEFSAVGLSEALNKTVPPIDSNGGRQLIHVVADLNGNGKRSQEWALAASRVFVGKAETELLHPADCTGDCGMAMGAVLLATALDLLSETPSPTRVVVYCSDEGSARRALSLQRGHGCQETSTDAKKGKGAVTVPAVISQHGEEVVFLWNSRSEIVTAPDRSLADLSRHDRRLAANLAGLTLAKESGGDGWEHWPAFPEASDYFAVAYPAFKTADQESIEALLEKAAEDAGFLKAIASALGWLPFTKAKPHIDFLFRSDSPLHRYITVSACAFHRHDPGHLLNHAAYDACPLLVARTMRSMGELGRRGRLNLVHLSHSYQADDHEVRFWAAWAGVMAGDPDAMSVLTKFITPESEFRHRALALALRHMEQSKAHRWWDVLARYQSTRRLAADAAGIIGDPMLVPWLLEQMAAPTYARGAGAAFSLITGVDLANLKLDTAPAKPCGSPSETAGDASEPTQAPDRGLPWPDGKKVAAWWNENRKNFRPGVRHRLGQPLSKLHLQQVLKNGNQSARTAAALDLALMNPGQPLFDVEAPAGRQVALLS</sequence>
<dbReference type="SUPFAM" id="SSF48371">
    <property type="entry name" value="ARM repeat"/>
    <property type="match status" value="1"/>
</dbReference>